<dbReference type="SUPFAM" id="SSF52980">
    <property type="entry name" value="Restriction endonuclease-like"/>
    <property type="match status" value="1"/>
</dbReference>
<dbReference type="InterPro" id="IPR011335">
    <property type="entry name" value="Restrct_endonuc-II-like"/>
</dbReference>
<dbReference type="Pfam" id="PF05685">
    <property type="entry name" value="Uma2"/>
    <property type="match status" value="1"/>
</dbReference>
<dbReference type="EMBL" id="BSDT01000001">
    <property type="protein sequence ID" value="GLI41430.1"/>
    <property type="molecule type" value="Genomic_DNA"/>
</dbReference>
<dbReference type="AlphaFoldDB" id="A0A9W6LFS3"/>
<proteinExistence type="predicted"/>
<dbReference type="CDD" id="cd06260">
    <property type="entry name" value="DUF820-like"/>
    <property type="match status" value="1"/>
</dbReference>
<dbReference type="InterPro" id="IPR012296">
    <property type="entry name" value="Nuclease_put_TT1808"/>
</dbReference>
<organism evidence="2 3">
    <name type="scientific">Glycomyces algeriensis</name>
    <dbReference type="NCBI Taxonomy" id="256037"/>
    <lineage>
        <taxon>Bacteria</taxon>
        <taxon>Bacillati</taxon>
        <taxon>Actinomycetota</taxon>
        <taxon>Actinomycetes</taxon>
        <taxon>Glycomycetales</taxon>
        <taxon>Glycomycetaceae</taxon>
        <taxon>Glycomyces</taxon>
    </lineage>
</organism>
<comment type="caution">
    <text evidence="2">The sequence shown here is derived from an EMBL/GenBank/DDBJ whole genome shotgun (WGS) entry which is preliminary data.</text>
</comment>
<gene>
    <name evidence="2" type="ORF">GALLR39Z86_12800</name>
</gene>
<dbReference type="Gene3D" id="3.90.1570.10">
    <property type="entry name" value="tt1808, chain A"/>
    <property type="match status" value="1"/>
</dbReference>
<evidence type="ECO:0000313" key="2">
    <source>
        <dbReference type="EMBL" id="GLI41430.1"/>
    </source>
</evidence>
<dbReference type="InterPro" id="IPR008538">
    <property type="entry name" value="Uma2"/>
</dbReference>
<keyword evidence="3" id="KW-1185">Reference proteome</keyword>
<accession>A0A9W6LFS3</accession>
<evidence type="ECO:0000259" key="1">
    <source>
        <dbReference type="Pfam" id="PF05685"/>
    </source>
</evidence>
<name>A0A9W6LFS3_9ACTN</name>
<sequence>MLDILLPPPPRDSGWESDDLDMYDLPDHVELIYGALEVMMSPQRSWHHEVMFRLRMVLDRAVPSDLRIEQEMTIRINRKNRPEPDLLIVEDRPEYGRDTRWFHPAHVRLAVEVESPESEERDRLLKPRIYAMGGIPHYLRISEAAEGLPVLHLYRLDAGEYQLVSEQYGRVALDEPIKVNAKLEGNW</sequence>
<protein>
    <recommendedName>
        <fullName evidence="1">Putative restriction endonuclease domain-containing protein</fullName>
    </recommendedName>
</protein>
<dbReference type="PANTHER" id="PTHR35400:SF3">
    <property type="entry name" value="SLL1072 PROTEIN"/>
    <property type="match status" value="1"/>
</dbReference>
<dbReference type="PANTHER" id="PTHR35400">
    <property type="entry name" value="SLR1083 PROTEIN"/>
    <property type="match status" value="1"/>
</dbReference>
<feature type="domain" description="Putative restriction endonuclease" evidence="1">
    <location>
        <begin position="25"/>
        <end position="166"/>
    </location>
</feature>
<dbReference type="RefSeq" id="WP_281846106.1">
    <property type="nucleotide sequence ID" value="NZ_BAAAOL010000002.1"/>
</dbReference>
<reference evidence="2" key="1">
    <citation type="submission" date="2022-12" db="EMBL/GenBank/DDBJ databases">
        <title>Reference genome sequencing for broad-spectrum identification of bacterial and archaeal isolates by mass spectrometry.</title>
        <authorList>
            <person name="Sekiguchi Y."/>
            <person name="Tourlousse D.M."/>
        </authorList>
    </citation>
    <scope>NUCLEOTIDE SEQUENCE</scope>
    <source>
        <strain evidence="2">LLR39Z86</strain>
    </source>
</reference>
<dbReference type="Proteomes" id="UP001144313">
    <property type="component" value="Unassembled WGS sequence"/>
</dbReference>
<evidence type="ECO:0000313" key="3">
    <source>
        <dbReference type="Proteomes" id="UP001144313"/>
    </source>
</evidence>